<dbReference type="Gene3D" id="3.30.70.1350">
    <property type="entry name" value="Cation efflux protein, cytoplasmic domain"/>
    <property type="match status" value="1"/>
</dbReference>
<feature type="transmembrane region" description="Helical" evidence="6">
    <location>
        <begin position="115"/>
        <end position="133"/>
    </location>
</feature>
<keyword evidence="4 6" id="KW-1133">Transmembrane helix</keyword>
<organism evidence="9 10">
    <name type="scientific">Ignisphaera cupida</name>
    <dbReference type="NCBI Taxonomy" id="3050454"/>
    <lineage>
        <taxon>Archaea</taxon>
        <taxon>Thermoproteota</taxon>
        <taxon>Thermoprotei</taxon>
        <taxon>Desulfurococcales</taxon>
        <taxon>Desulfurococcaceae</taxon>
        <taxon>Ignisphaera</taxon>
    </lineage>
</organism>
<dbReference type="Gene3D" id="1.20.1510.10">
    <property type="entry name" value="Cation efflux protein transmembrane domain"/>
    <property type="match status" value="1"/>
</dbReference>
<comment type="subcellular location">
    <subcellularLocation>
        <location evidence="1">Membrane</location>
        <topology evidence="1">Multi-pass membrane protein</topology>
    </subcellularLocation>
</comment>
<dbReference type="EMBL" id="JASNVW010000003">
    <property type="protein sequence ID" value="MDK6028936.1"/>
    <property type="molecule type" value="Genomic_DNA"/>
</dbReference>
<dbReference type="InterPro" id="IPR027469">
    <property type="entry name" value="Cation_efflux_TMD_sf"/>
</dbReference>
<dbReference type="SUPFAM" id="SSF160240">
    <property type="entry name" value="Cation efflux protein cytoplasmic domain-like"/>
    <property type="match status" value="1"/>
</dbReference>
<evidence type="ECO:0000256" key="4">
    <source>
        <dbReference type="ARBA" id="ARBA00022989"/>
    </source>
</evidence>
<comment type="caution">
    <text evidence="9">The sequence shown here is derived from an EMBL/GenBank/DDBJ whole genome shotgun (WGS) entry which is preliminary data.</text>
</comment>
<evidence type="ECO:0000313" key="10">
    <source>
        <dbReference type="Proteomes" id="UP001529235"/>
    </source>
</evidence>
<proteinExistence type="predicted"/>
<dbReference type="Proteomes" id="UP001529235">
    <property type="component" value="Unassembled WGS sequence"/>
</dbReference>
<evidence type="ECO:0000256" key="6">
    <source>
        <dbReference type="SAM" id="Phobius"/>
    </source>
</evidence>
<feature type="transmembrane region" description="Helical" evidence="6">
    <location>
        <begin position="73"/>
        <end position="95"/>
    </location>
</feature>
<evidence type="ECO:0000256" key="5">
    <source>
        <dbReference type="ARBA" id="ARBA00023136"/>
    </source>
</evidence>
<sequence>MSVIDLKSPKISFLSNVVVLILKILASILTGSAAVLVEFLRSVSDLVNSGLAYMGNRIALEREEFFDPFGKTMYLYVFGFAVALLALASIAVIGFLESFRALMNQPRIENTSTGVFIMLTSLCIDTIVAFLAAKDSFAFASEKGYKNPLISYIIAENIYDIAGEGIAIASLVLTNTFPLADGIASLILNIVLVSYLIKMIIENLNVLVYRSAPSEIIARAVKIALSNPAVRDVNSVKTFALEPNKYAIFMDVELDPGLSMEDVDQVIDDIKNSIARHVTSFTYVHVEPRKPDSDVGTHKRILRLLAKRR</sequence>
<evidence type="ECO:0000256" key="2">
    <source>
        <dbReference type="ARBA" id="ARBA00022448"/>
    </source>
</evidence>
<dbReference type="AlphaFoldDB" id="A0ABD4Z6I2"/>
<evidence type="ECO:0000259" key="8">
    <source>
        <dbReference type="Pfam" id="PF16916"/>
    </source>
</evidence>
<keyword evidence="2" id="KW-0813">Transport</keyword>
<feature type="domain" description="Cation efflux protein transmembrane" evidence="7">
    <location>
        <begin position="11"/>
        <end position="208"/>
    </location>
</feature>
<feature type="domain" description="Cation efflux protein cytoplasmic" evidence="8">
    <location>
        <begin position="213"/>
        <end position="288"/>
    </location>
</feature>
<evidence type="ECO:0000313" key="9">
    <source>
        <dbReference type="EMBL" id="MDK6028936.1"/>
    </source>
</evidence>
<dbReference type="GO" id="GO:0016020">
    <property type="term" value="C:membrane"/>
    <property type="evidence" value="ECO:0007669"/>
    <property type="project" value="UniProtKB-SubCell"/>
</dbReference>
<evidence type="ECO:0000256" key="3">
    <source>
        <dbReference type="ARBA" id="ARBA00022692"/>
    </source>
</evidence>
<gene>
    <name evidence="9" type="ORF">QPL79_06130</name>
</gene>
<dbReference type="PANTHER" id="PTHR13414">
    <property type="entry name" value="HUEL-CATION TRANSPORTER"/>
    <property type="match status" value="1"/>
</dbReference>
<feature type="transmembrane region" description="Helical" evidence="6">
    <location>
        <begin position="12"/>
        <end position="37"/>
    </location>
</feature>
<dbReference type="InterPro" id="IPR036837">
    <property type="entry name" value="Cation_efflux_CTD_sf"/>
</dbReference>
<protein>
    <submittedName>
        <fullName evidence="9">Cation diffusion facilitator family transporter</fullName>
    </submittedName>
</protein>
<dbReference type="RefSeq" id="WP_285273920.1">
    <property type="nucleotide sequence ID" value="NZ_JASNVW010000003.1"/>
</dbReference>
<dbReference type="SUPFAM" id="SSF161111">
    <property type="entry name" value="Cation efflux protein transmembrane domain-like"/>
    <property type="match status" value="1"/>
</dbReference>
<accession>A0ABD4Z6I2</accession>
<dbReference type="InterPro" id="IPR040177">
    <property type="entry name" value="SLC30A9"/>
</dbReference>
<dbReference type="InterPro" id="IPR027470">
    <property type="entry name" value="Cation_efflux_CTD"/>
</dbReference>
<evidence type="ECO:0000259" key="7">
    <source>
        <dbReference type="Pfam" id="PF01545"/>
    </source>
</evidence>
<feature type="transmembrane region" description="Helical" evidence="6">
    <location>
        <begin position="182"/>
        <end position="201"/>
    </location>
</feature>
<dbReference type="PANTHER" id="PTHR13414:SF9">
    <property type="entry name" value="PROTON-COUPLED ZINC ANTIPORTER SLC30A9, MITOCHONDRIAL"/>
    <property type="match status" value="1"/>
</dbReference>
<name>A0ABD4Z6I2_9CREN</name>
<keyword evidence="3 6" id="KW-0812">Transmembrane</keyword>
<dbReference type="NCBIfam" id="TIGR01297">
    <property type="entry name" value="CDF"/>
    <property type="match status" value="1"/>
</dbReference>
<dbReference type="InterPro" id="IPR058533">
    <property type="entry name" value="Cation_efflux_TM"/>
</dbReference>
<reference evidence="9 10" key="1">
    <citation type="submission" date="2023-05" db="EMBL/GenBank/DDBJ databases">
        <title>A new hyperthermophilic archaea 'Ignisphaera cupida' sp. nov. and description of the family 'Ignisphaeraceae' fam. nov.</title>
        <authorList>
            <person name="Podosokorskaya O.A."/>
            <person name="Elcheninov A.G."/>
            <person name="Klukina A."/>
            <person name="Merkel A.Y."/>
        </authorList>
    </citation>
    <scope>NUCLEOTIDE SEQUENCE [LARGE SCALE GENOMIC DNA]</scope>
    <source>
        <strain evidence="9 10">4213-co</strain>
    </source>
</reference>
<keyword evidence="10" id="KW-1185">Reference proteome</keyword>
<evidence type="ECO:0000256" key="1">
    <source>
        <dbReference type="ARBA" id="ARBA00004141"/>
    </source>
</evidence>
<keyword evidence="5 6" id="KW-0472">Membrane</keyword>
<dbReference type="Pfam" id="PF16916">
    <property type="entry name" value="ZT_dimer"/>
    <property type="match status" value="1"/>
</dbReference>
<dbReference type="Pfam" id="PF01545">
    <property type="entry name" value="Cation_efflux"/>
    <property type="match status" value="1"/>
</dbReference>
<dbReference type="InterPro" id="IPR002524">
    <property type="entry name" value="Cation_efflux"/>
</dbReference>